<dbReference type="InterPro" id="IPR051319">
    <property type="entry name" value="Oligoribo/pAp-PDE_c-di-AMP_PDE"/>
</dbReference>
<reference evidence="2" key="1">
    <citation type="journal article" date="2014" name="Front. Microbiol.">
        <title>High frequency of phylogenetically diverse reductive dehalogenase-homologous genes in deep subseafloor sedimentary metagenomes.</title>
        <authorList>
            <person name="Kawai M."/>
            <person name="Futagami T."/>
            <person name="Toyoda A."/>
            <person name="Takaki Y."/>
            <person name="Nishi S."/>
            <person name="Hori S."/>
            <person name="Arai W."/>
            <person name="Tsubouchi T."/>
            <person name="Morono Y."/>
            <person name="Uchiyama I."/>
            <person name="Ito T."/>
            <person name="Fujiyama A."/>
            <person name="Inagaki F."/>
            <person name="Takami H."/>
        </authorList>
    </citation>
    <scope>NUCLEOTIDE SEQUENCE</scope>
    <source>
        <strain evidence="2">Expedition CK06-06</strain>
    </source>
</reference>
<dbReference type="SUPFAM" id="SSF64182">
    <property type="entry name" value="DHH phosphoesterases"/>
    <property type="match status" value="1"/>
</dbReference>
<protein>
    <recommendedName>
        <fullName evidence="1">DHHA1 domain-containing protein</fullName>
    </recommendedName>
</protein>
<dbReference type="PANTHER" id="PTHR47618:SF1">
    <property type="entry name" value="BIFUNCTIONAL OLIGORIBONUCLEASE AND PAP PHOSPHATASE NRNA"/>
    <property type="match status" value="1"/>
</dbReference>
<feature type="non-terminal residue" evidence="2">
    <location>
        <position position="1"/>
    </location>
</feature>
<dbReference type="InterPro" id="IPR038763">
    <property type="entry name" value="DHH_sf"/>
</dbReference>
<feature type="domain" description="DHHA1" evidence="1">
    <location>
        <begin position="107"/>
        <end position="186"/>
    </location>
</feature>
<comment type="caution">
    <text evidence="2">The sequence shown here is derived from an EMBL/GenBank/DDBJ whole genome shotgun (WGS) entry which is preliminary data.</text>
</comment>
<dbReference type="Pfam" id="PF02272">
    <property type="entry name" value="DHHA1"/>
    <property type="match status" value="1"/>
</dbReference>
<organism evidence="2">
    <name type="scientific">marine sediment metagenome</name>
    <dbReference type="NCBI Taxonomy" id="412755"/>
    <lineage>
        <taxon>unclassified sequences</taxon>
        <taxon>metagenomes</taxon>
        <taxon>ecological metagenomes</taxon>
    </lineage>
</organism>
<dbReference type="PANTHER" id="PTHR47618">
    <property type="entry name" value="BIFUNCTIONAL OLIGORIBONUCLEASE AND PAP PHOSPHATASE NRNA"/>
    <property type="match status" value="1"/>
</dbReference>
<evidence type="ECO:0000259" key="1">
    <source>
        <dbReference type="Pfam" id="PF02272"/>
    </source>
</evidence>
<dbReference type="Gene3D" id="3.90.1640.10">
    <property type="entry name" value="inorganic pyrophosphatase (n-terminal core)"/>
    <property type="match status" value="1"/>
</dbReference>
<evidence type="ECO:0000313" key="2">
    <source>
        <dbReference type="EMBL" id="GAI10436.1"/>
    </source>
</evidence>
<dbReference type="GO" id="GO:0003676">
    <property type="term" value="F:nucleic acid binding"/>
    <property type="evidence" value="ECO:0007669"/>
    <property type="project" value="InterPro"/>
</dbReference>
<proteinExistence type="predicted"/>
<sequence length="193" mass="21242">AAATALIVLDFLKYATWPITEKIAQALFVAVATDTGWFQFSNTDARTFRSCADLIDAGANPAQIYHDLYQNFSPARFKLMAVMLNTLELHCDGRYATQHLSQQDFEQAGATHSGTENLIDECRRIGTVEAAALFVELKDGRIRCSLRSRGAVDVRKIAQKFGGGGHKMAAGTYLPGPLENAKELIKTEVKKFL</sequence>
<gene>
    <name evidence="2" type="ORF">S06H3_19976</name>
</gene>
<dbReference type="Gene3D" id="3.10.310.30">
    <property type="match status" value="1"/>
</dbReference>
<dbReference type="InterPro" id="IPR003156">
    <property type="entry name" value="DHHA1_dom"/>
</dbReference>
<name>X1LXB2_9ZZZZ</name>
<dbReference type="AlphaFoldDB" id="X1LXB2"/>
<dbReference type="EMBL" id="BARV01010290">
    <property type="protein sequence ID" value="GAI10436.1"/>
    <property type="molecule type" value="Genomic_DNA"/>
</dbReference>
<accession>X1LXB2</accession>